<dbReference type="InterPro" id="IPR050570">
    <property type="entry name" value="Cell_wall_metabolism_enzyme"/>
</dbReference>
<dbReference type="SUPFAM" id="SSF54106">
    <property type="entry name" value="LysM domain"/>
    <property type="match status" value="1"/>
</dbReference>
<dbReference type="Gene3D" id="2.20.230.10">
    <property type="entry name" value="Resuscitation-promoting factor rpfb"/>
    <property type="match status" value="1"/>
</dbReference>
<dbReference type="Gene3D" id="2.70.70.10">
    <property type="entry name" value="Glucose Permease (Domain IIA)"/>
    <property type="match status" value="1"/>
</dbReference>
<reference evidence="4" key="1">
    <citation type="journal article" date="2021" name="PeerJ">
        <title>Extensive microbial diversity within the chicken gut microbiome revealed by metagenomics and culture.</title>
        <authorList>
            <person name="Gilroy R."/>
            <person name="Ravi A."/>
            <person name="Getino M."/>
            <person name="Pursley I."/>
            <person name="Horton D.L."/>
            <person name="Alikhan N.F."/>
            <person name="Baker D."/>
            <person name="Gharbi K."/>
            <person name="Hall N."/>
            <person name="Watson M."/>
            <person name="Adriaenssens E.M."/>
            <person name="Foster-Nyarko E."/>
            <person name="Jarju S."/>
            <person name="Secka A."/>
            <person name="Antonio M."/>
            <person name="Oren A."/>
            <person name="Chaudhuri R.R."/>
            <person name="La Ragione R."/>
            <person name="Hildebrand F."/>
            <person name="Pallen M.J."/>
        </authorList>
    </citation>
    <scope>NUCLEOTIDE SEQUENCE</scope>
    <source>
        <strain evidence="4">ChiSxjej3B15-24422</strain>
    </source>
</reference>
<dbReference type="CDD" id="cd00118">
    <property type="entry name" value="LysM"/>
    <property type="match status" value="1"/>
</dbReference>
<dbReference type="PROSITE" id="PS51782">
    <property type="entry name" value="LYSM"/>
    <property type="match status" value="1"/>
</dbReference>
<dbReference type="Pfam" id="PF07501">
    <property type="entry name" value="G5"/>
    <property type="match status" value="1"/>
</dbReference>
<dbReference type="PANTHER" id="PTHR21666:SF270">
    <property type="entry name" value="MUREIN HYDROLASE ACTIVATOR ENVC"/>
    <property type="match status" value="1"/>
</dbReference>
<comment type="caution">
    <text evidence="4">The sequence shown here is derived from an EMBL/GenBank/DDBJ whole genome shotgun (WGS) entry which is preliminary data.</text>
</comment>
<dbReference type="Proteomes" id="UP000824007">
    <property type="component" value="Unassembled WGS sequence"/>
</dbReference>
<proteinExistence type="predicted"/>
<evidence type="ECO:0000259" key="3">
    <source>
        <dbReference type="PROSITE" id="PS51782"/>
    </source>
</evidence>
<dbReference type="SMART" id="SM00257">
    <property type="entry name" value="LysM"/>
    <property type="match status" value="1"/>
</dbReference>
<dbReference type="GO" id="GO:0004222">
    <property type="term" value="F:metalloendopeptidase activity"/>
    <property type="evidence" value="ECO:0007669"/>
    <property type="project" value="TreeGrafter"/>
</dbReference>
<name>A0A9D2C682_9FIRM</name>
<dbReference type="InterPro" id="IPR018392">
    <property type="entry name" value="LysM"/>
</dbReference>
<organism evidence="4 5">
    <name type="scientific">Candidatus Eisenbergiella pullistercoris</name>
    <dbReference type="NCBI Taxonomy" id="2838555"/>
    <lineage>
        <taxon>Bacteria</taxon>
        <taxon>Bacillati</taxon>
        <taxon>Bacillota</taxon>
        <taxon>Clostridia</taxon>
        <taxon>Lachnospirales</taxon>
        <taxon>Lachnospiraceae</taxon>
        <taxon>Eisenbergiella</taxon>
    </lineage>
</organism>
<dbReference type="SUPFAM" id="SSF51261">
    <property type="entry name" value="Duplicated hybrid motif"/>
    <property type="match status" value="1"/>
</dbReference>
<dbReference type="Gene3D" id="3.10.350.10">
    <property type="entry name" value="LysM domain"/>
    <property type="match status" value="1"/>
</dbReference>
<dbReference type="SMART" id="SM01208">
    <property type="entry name" value="G5"/>
    <property type="match status" value="1"/>
</dbReference>
<keyword evidence="1" id="KW-0732">Signal</keyword>
<feature type="domain" description="LysM" evidence="3">
    <location>
        <begin position="265"/>
        <end position="311"/>
    </location>
</feature>
<evidence type="ECO:0000313" key="5">
    <source>
        <dbReference type="Proteomes" id="UP000824007"/>
    </source>
</evidence>
<sequence>MKGLTKYYKRIRAQFLLTAFCILAAAVLFVPSFPAFEPEENNVYEIWLNGVYAGLTENAEGADALLSQARAAAVSGGGNAASGDMIFMEAELECRGRTELFGRVDARETIRENLQAILEDSVLNTLQRAYTVKINEYTVNLRSSEEVLALLNACLDKYDTEDQYTVELNVDPGRELNVLTASVRRTQELEEEKETEGAGLEAFFAETLAQAEPARAQSFEALDYGLVGLEFDDTVEVVEAYLMEDELTPLSEAVEQVMNEQAKEEIYEVQPGDTLSEIALEHSLPMEDLIAINPSLEDEDSMIRAGEDLIITVPEPELSVIHRELVYEEENYNAPVEYVDVDEWYTNQEETVQEPSEGHRKVAAVKTFRNDQELSDEIVLEEVDFEAVPKIVRKGTRIPPTFIKPISGGVLTSSYGRRSAPTAGASTNHQGTDWATPVGTAVVASCGGTVTRAGWASGYGYVVYIQHEGGRETRYAHLSRVLVSVGEHVDQGERIALSGNTGRSTGPHLHFEIRINGSAVNAVDYLE</sequence>
<dbReference type="InterPro" id="IPR036779">
    <property type="entry name" value="LysM_dom_sf"/>
</dbReference>
<protein>
    <submittedName>
        <fullName evidence="4">M23 family metallopeptidase</fullName>
    </submittedName>
</protein>
<accession>A0A9D2C682</accession>
<evidence type="ECO:0000259" key="2">
    <source>
        <dbReference type="PROSITE" id="PS51109"/>
    </source>
</evidence>
<dbReference type="InterPro" id="IPR016047">
    <property type="entry name" value="M23ase_b-sheet_dom"/>
</dbReference>
<dbReference type="AlphaFoldDB" id="A0A9D2C682"/>
<evidence type="ECO:0000313" key="4">
    <source>
        <dbReference type="EMBL" id="HIY59111.1"/>
    </source>
</evidence>
<evidence type="ECO:0000256" key="1">
    <source>
        <dbReference type="ARBA" id="ARBA00022729"/>
    </source>
</evidence>
<dbReference type="EMBL" id="DXDD01000002">
    <property type="protein sequence ID" value="HIY59111.1"/>
    <property type="molecule type" value="Genomic_DNA"/>
</dbReference>
<dbReference type="InterPro" id="IPR011055">
    <property type="entry name" value="Dup_hybrid_motif"/>
</dbReference>
<dbReference type="PANTHER" id="PTHR21666">
    <property type="entry name" value="PEPTIDASE-RELATED"/>
    <property type="match status" value="1"/>
</dbReference>
<gene>
    <name evidence="4" type="ORF">H9831_00280</name>
</gene>
<reference evidence="4" key="2">
    <citation type="submission" date="2021-04" db="EMBL/GenBank/DDBJ databases">
        <authorList>
            <person name="Gilroy R."/>
        </authorList>
    </citation>
    <scope>NUCLEOTIDE SEQUENCE</scope>
    <source>
        <strain evidence="4">ChiSxjej3B15-24422</strain>
    </source>
</reference>
<dbReference type="InterPro" id="IPR011098">
    <property type="entry name" value="G5_dom"/>
</dbReference>
<dbReference type="CDD" id="cd12797">
    <property type="entry name" value="M23_peptidase"/>
    <property type="match status" value="1"/>
</dbReference>
<dbReference type="Pfam" id="PF01551">
    <property type="entry name" value="Peptidase_M23"/>
    <property type="match status" value="1"/>
</dbReference>
<dbReference type="PROSITE" id="PS51109">
    <property type="entry name" value="G5"/>
    <property type="match status" value="1"/>
</dbReference>
<dbReference type="Pfam" id="PF01476">
    <property type="entry name" value="LysM"/>
    <property type="match status" value="1"/>
</dbReference>
<feature type="domain" description="G5" evidence="2">
    <location>
        <begin position="318"/>
        <end position="398"/>
    </location>
</feature>